<dbReference type="Proteomes" id="UP000307943">
    <property type="component" value="Unassembled WGS sequence"/>
</dbReference>
<dbReference type="Pfam" id="PF14257">
    <property type="entry name" value="DUF4349"/>
    <property type="match status" value="1"/>
</dbReference>
<dbReference type="OrthoDB" id="5381491at2"/>
<keyword evidence="2" id="KW-0472">Membrane</keyword>
<keyword evidence="3" id="KW-0732">Signal</keyword>
<feature type="transmembrane region" description="Helical" evidence="2">
    <location>
        <begin position="288"/>
        <end position="314"/>
    </location>
</feature>
<feature type="chain" id="PRO_5022711113" evidence="3">
    <location>
        <begin position="31"/>
        <end position="348"/>
    </location>
</feature>
<feature type="signal peptide" evidence="3">
    <location>
        <begin position="1"/>
        <end position="30"/>
    </location>
</feature>
<feature type="region of interest" description="Disordered" evidence="1">
    <location>
        <begin position="56"/>
        <end position="88"/>
    </location>
</feature>
<evidence type="ECO:0000256" key="1">
    <source>
        <dbReference type="SAM" id="MobiDB-lite"/>
    </source>
</evidence>
<feature type="compositionally biased region" description="Polar residues" evidence="1">
    <location>
        <begin position="56"/>
        <end position="69"/>
    </location>
</feature>
<keyword evidence="2" id="KW-0812">Transmembrane</keyword>
<dbReference type="EMBL" id="VDCQ01000011">
    <property type="protein sequence ID" value="TNJ66332.1"/>
    <property type="molecule type" value="Genomic_DNA"/>
</dbReference>
<sequence>MYGTMKRKRLSLALTGCLLLLAFLTGCGSAKDESTGSVGKGTESAPQAAAADLNMVKNQSQNSASSAEKPSSGIGAGAPPQQGSSLAGQTDAAAERKIIYKANVAMEVADYGLAHTEINNLIHLSGGYLLQFSENRTDYEQSGTLVVKVPSNGFSAFLADLEKMKPKTIQRSVQGQDVTEEFVDLEARLKSKQAEEARLLDFMGKATKSEELVAFSSQIGNVQTQIEQIKGRMRYLEQNVSFSTVEIRLYQKVVKANGGQDQQEGGFASKLSGALNGSAGVVLGFFKGLLIVLAAALPVLAVVLVIAVPAYFIYRNRQKRNKKLEERAREIRSLNKASDESSHPQGGN</sequence>
<evidence type="ECO:0000313" key="6">
    <source>
        <dbReference type="Proteomes" id="UP000307943"/>
    </source>
</evidence>
<gene>
    <name evidence="5" type="ORF">FE784_10155</name>
</gene>
<comment type="caution">
    <text evidence="5">The sequence shown here is derived from an EMBL/GenBank/DDBJ whole genome shotgun (WGS) entry which is preliminary data.</text>
</comment>
<name>A0A5C4TBS4_9BACL</name>
<evidence type="ECO:0000313" key="5">
    <source>
        <dbReference type="EMBL" id="TNJ66332.1"/>
    </source>
</evidence>
<reference evidence="5 6" key="1">
    <citation type="submission" date="2019-05" db="EMBL/GenBank/DDBJ databases">
        <title>We sequenced the genome of Paenibacillus hemerocallicola KCTC 33185 for further insight into its adaptation and study the phylogeny of Paenibacillus.</title>
        <authorList>
            <person name="Narsing Rao M.P."/>
        </authorList>
    </citation>
    <scope>NUCLEOTIDE SEQUENCE [LARGE SCALE GENOMIC DNA]</scope>
    <source>
        <strain evidence="5 6">KCTC 33185</strain>
    </source>
</reference>
<dbReference type="InterPro" id="IPR025645">
    <property type="entry name" value="DUF4349"/>
</dbReference>
<evidence type="ECO:0000256" key="3">
    <source>
        <dbReference type="SAM" id="SignalP"/>
    </source>
</evidence>
<keyword evidence="6" id="KW-1185">Reference proteome</keyword>
<protein>
    <submittedName>
        <fullName evidence="5">DUF4349 domain-containing protein</fullName>
    </submittedName>
</protein>
<evidence type="ECO:0000256" key="2">
    <source>
        <dbReference type="SAM" id="Phobius"/>
    </source>
</evidence>
<organism evidence="5 6">
    <name type="scientific">Paenibacillus hemerocallicola</name>
    <dbReference type="NCBI Taxonomy" id="1172614"/>
    <lineage>
        <taxon>Bacteria</taxon>
        <taxon>Bacillati</taxon>
        <taxon>Bacillota</taxon>
        <taxon>Bacilli</taxon>
        <taxon>Bacillales</taxon>
        <taxon>Paenibacillaceae</taxon>
        <taxon>Paenibacillus</taxon>
    </lineage>
</organism>
<evidence type="ECO:0000259" key="4">
    <source>
        <dbReference type="Pfam" id="PF14257"/>
    </source>
</evidence>
<proteinExistence type="predicted"/>
<keyword evidence="2" id="KW-1133">Transmembrane helix</keyword>
<accession>A0A5C4TBS4</accession>
<dbReference type="AlphaFoldDB" id="A0A5C4TBS4"/>
<feature type="domain" description="DUF4349" evidence="4">
    <location>
        <begin position="96"/>
        <end position="308"/>
    </location>
</feature>
<dbReference type="PROSITE" id="PS51257">
    <property type="entry name" value="PROKAR_LIPOPROTEIN"/>
    <property type="match status" value="1"/>
</dbReference>